<dbReference type="PROSITE" id="PS50005">
    <property type="entry name" value="TPR"/>
    <property type="match status" value="1"/>
</dbReference>
<dbReference type="EMBL" id="AP021879">
    <property type="protein sequence ID" value="BBO88012.1"/>
    <property type="molecule type" value="Genomic_DNA"/>
</dbReference>
<dbReference type="Proteomes" id="UP000422108">
    <property type="component" value="Chromosome"/>
</dbReference>
<reference evidence="3 4" key="1">
    <citation type="submission" date="2019-11" db="EMBL/GenBank/DDBJ databases">
        <title>Comparative genomics of hydrocarbon-degrading Desulfosarcina strains.</title>
        <authorList>
            <person name="Watanabe M."/>
            <person name="Kojima H."/>
            <person name="Fukui M."/>
        </authorList>
    </citation>
    <scope>NUCLEOTIDE SEQUENCE [LARGE SCALE GENOMIC DNA]</scope>
    <source>
        <strain evidence="4">oXyS1</strain>
    </source>
</reference>
<organism evidence="3 4">
    <name type="scientific">Desulfosarcina ovata subsp. ovata</name>
    <dbReference type="NCBI Taxonomy" id="2752305"/>
    <lineage>
        <taxon>Bacteria</taxon>
        <taxon>Pseudomonadati</taxon>
        <taxon>Thermodesulfobacteriota</taxon>
        <taxon>Desulfobacteria</taxon>
        <taxon>Desulfobacterales</taxon>
        <taxon>Desulfosarcinaceae</taxon>
        <taxon>Desulfosarcina</taxon>
    </lineage>
</organism>
<evidence type="ECO:0000313" key="3">
    <source>
        <dbReference type="EMBL" id="BBO88012.1"/>
    </source>
</evidence>
<dbReference type="Pfam" id="PF13181">
    <property type="entry name" value="TPR_8"/>
    <property type="match status" value="1"/>
</dbReference>
<dbReference type="SUPFAM" id="SSF48452">
    <property type="entry name" value="TPR-like"/>
    <property type="match status" value="1"/>
</dbReference>
<evidence type="ECO:0000256" key="1">
    <source>
        <dbReference type="PROSITE-ProRule" id="PRU00339"/>
    </source>
</evidence>
<keyword evidence="1" id="KW-0802">TPR repeat</keyword>
<evidence type="ECO:0000313" key="4">
    <source>
        <dbReference type="Proteomes" id="UP000422108"/>
    </source>
</evidence>
<dbReference type="AlphaFoldDB" id="A0A5K8A5Y9"/>
<dbReference type="InterPro" id="IPR019734">
    <property type="entry name" value="TPR_rpt"/>
</dbReference>
<keyword evidence="4" id="KW-1185">Reference proteome</keyword>
<name>A0A5K8A5Y9_9BACT</name>
<dbReference type="SMART" id="SM00028">
    <property type="entry name" value="TPR"/>
    <property type="match status" value="4"/>
</dbReference>
<dbReference type="Gene3D" id="1.25.40.10">
    <property type="entry name" value="Tetratricopeptide repeat domain"/>
    <property type="match status" value="1"/>
</dbReference>
<protein>
    <recommendedName>
        <fullName evidence="2">CHAT domain-containing protein</fullName>
    </recommendedName>
</protein>
<feature type="domain" description="CHAT" evidence="2">
    <location>
        <begin position="439"/>
        <end position="764"/>
    </location>
</feature>
<dbReference type="InterPro" id="IPR011990">
    <property type="entry name" value="TPR-like_helical_dom_sf"/>
</dbReference>
<dbReference type="PANTHER" id="PTHR10098">
    <property type="entry name" value="RAPSYN-RELATED"/>
    <property type="match status" value="1"/>
</dbReference>
<dbReference type="InterPro" id="IPR024983">
    <property type="entry name" value="CHAT_dom"/>
</dbReference>
<accession>A0A5K8A5Y9</accession>
<dbReference type="Pfam" id="PF12770">
    <property type="entry name" value="CHAT"/>
    <property type="match status" value="1"/>
</dbReference>
<evidence type="ECO:0000259" key="2">
    <source>
        <dbReference type="Pfam" id="PF12770"/>
    </source>
</evidence>
<gene>
    <name evidence="3" type="ORF">DSCOOX_11920</name>
</gene>
<dbReference type="PANTHER" id="PTHR10098:SF108">
    <property type="entry name" value="TETRATRICOPEPTIDE REPEAT PROTEIN 28"/>
    <property type="match status" value="1"/>
</dbReference>
<dbReference type="RefSeq" id="WP_155309389.1">
    <property type="nucleotide sequence ID" value="NZ_AP021879.1"/>
</dbReference>
<proteinExistence type="predicted"/>
<sequence>MLKGFFYDKIIGDYSKAMGSFRKVLDASKALGVMDADAKYAYALQAYRRMMLIDIKLGRLEDGKNIMKEYENLADDVLLKTGKSMFGTTEYFRGYLSIMDTNAGMLYSLLRDFKTAETYFKKAWKRIDSIDPQSKHMWDRNAMGSYYVMYGTYFLGLQNRYTEAAEYIDKGINYLTPYYIESIATEIDIESACMNAAEMYYLLGDKKKALDRLEAAIQYADRYHRKVVASQAFTLKGKICFDQGQYNEAASSYSKALELMKNIESTENWKRYYYSGLLAQKTGGIEKALDYYRKSIQEIEKLWSGRFKDVRRQLSFMENRLVVFEPAIDLMVQQTQFSNAVEYMEKAKSRSFYETTSFYRKDSTSELNSTPMTASEIRKFIPKNMVTIEYYVGEKVAIGCLMTRDRIYAKRLDINAKALGKLVTDMRENITNMGDYADPAIKLYQKIVSPFESRMQDFERICIIPHGVLNYLPFQALVTIPPQKGKEIVTEVSLQRDIQVVARKPHKVFFKAQTGFLIEHYGILYAPSATILKMVHKKNRSHKNRLFAVGSPPQTEQEGIGEIPKLEFAEAEVKDVGRLFSDKLVLFDTQATETVVKDNMQHYDLILFSTHAKMMRTDPFRSFILFDKDSQNDGRLTVSELKHVSLNADLVALSACESGLMAGHKGFSGQSLANLADEKFPPGDDIFGFQRALLQAGASSVISTLWSVADESTRELMVRFFNEFQEQKKIDKVMALRNAQMYLIQEKPEWAHPFFWAPFCVSGDWM</sequence>
<feature type="repeat" description="TPR" evidence="1">
    <location>
        <begin position="230"/>
        <end position="263"/>
    </location>
</feature>